<dbReference type="InterPro" id="IPR005693">
    <property type="entry name" value="Mce"/>
</dbReference>
<sequence length="426" mass="45750">MMSDRSAGHDLRDTSGPGRWFTPRHIAFLVVTVIVALIAAGVLWWVFTSLSKTTVTAYFKSSVGIYEGTDVRIMGVKAGSVDEVTPQGDKVRVKFSVDGGYDLPADVRAVQITPSVVADRYVQLTPVFHKGDRKAGKDITLSLQQTMVPVEVDALYSSVEKLSKSLGPQGANRNGALSQVITTGADNLRGNGEKLGQTIEKLSQATQTLSDSRGNLVDTIKNLDVFVGALAENDTQVRQFNTQLASFSEFLAGERQQLGQALNKLSLALGDVATFVQDNRIALGDRVRELLPTTRTLADTTNFQKEILTVLPVTLSNLANAYNAESGTLDLRVVLPELQNLAGAGCKLLDLGQLKPGDPAFTQFSSTLRPILNQCSNITDQINKGITTPTLNLPFGIMSTDNQQRRGPVPGTVPGTPSPRLSNGPS</sequence>
<evidence type="ECO:0000256" key="1">
    <source>
        <dbReference type="SAM" id="MobiDB-lite"/>
    </source>
</evidence>
<accession>A0ABW3G723</accession>
<keyword evidence="6" id="KW-1185">Reference proteome</keyword>
<dbReference type="InterPro" id="IPR003399">
    <property type="entry name" value="Mce/MlaD"/>
</dbReference>
<evidence type="ECO:0000313" key="5">
    <source>
        <dbReference type="EMBL" id="MFD0924642.1"/>
    </source>
</evidence>
<reference evidence="6" key="1">
    <citation type="journal article" date="2019" name="Int. J. Syst. Evol. Microbiol.">
        <title>The Global Catalogue of Microorganisms (GCM) 10K type strain sequencing project: providing services to taxonomists for standard genome sequencing and annotation.</title>
        <authorList>
            <consortium name="The Broad Institute Genomics Platform"/>
            <consortium name="The Broad Institute Genome Sequencing Center for Infectious Disease"/>
            <person name="Wu L."/>
            <person name="Ma J."/>
        </authorList>
    </citation>
    <scope>NUCLEOTIDE SEQUENCE [LARGE SCALE GENOMIC DNA]</scope>
    <source>
        <strain evidence="6">CCUG 50873</strain>
    </source>
</reference>
<feature type="compositionally biased region" description="Low complexity" evidence="1">
    <location>
        <begin position="405"/>
        <end position="420"/>
    </location>
</feature>
<dbReference type="RefSeq" id="WP_253647341.1">
    <property type="nucleotide sequence ID" value="NZ_BAAAMO010000002.1"/>
</dbReference>
<keyword evidence="2" id="KW-0812">Transmembrane</keyword>
<feature type="transmembrane region" description="Helical" evidence="2">
    <location>
        <begin position="26"/>
        <end position="47"/>
    </location>
</feature>
<dbReference type="PANTHER" id="PTHR33371:SF4">
    <property type="entry name" value="INTERMEMBRANE PHOSPHOLIPID TRANSPORT SYSTEM BINDING PROTEIN MLAD"/>
    <property type="match status" value="1"/>
</dbReference>
<protein>
    <submittedName>
        <fullName evidence="5">MCE family protein</fullName>
    </submittedName>
</protein>
<dbReference type="PANTHER" id="PTHR33371">
    <property type="entry name" value="INTERMEMBRANE PHOSPHOLIPID TRANSPORT SYSTEM BINDING PROTEIN MLAD-RELATED"/>
    <property type="match status" value="1"/>
</dbReference>
<comment type="caution">
    <text evidence="5">The sequence shown here is derived from an EMBL/GenBank/DDBJ whole genome shotgun (WGS) entry which is preliminary data.</text>
</comment>
<dbReference type="Proteomes" id="UP001597068">
    <property type="component" value="Unassembled WGS sequence"/>
</dbReference>
<gene>
    <name evidence="5" type="ORF">ACFQ04_02715</name>
</gene>
<organism evidence="5 6">
    <name type="scientific">Williamsia deligens</name>
    <dbReference type="NCBI Taxonomy" id="321325"/>
    <lineage>
        <taxon>Bacteria</taxon>
        <taxon>Bacillati</taxon>
        <taxon>Actinomycetota</taxon>
        <taxon>Actinomycetes</taxon>
        <taxon>Mycobacteriales</taxon>
        <taxon>Nocardiaceae</taxon>
        <taxon>Williamsia</taxon>
    </lineage>
</organism>
<name>A0ABW3G723_9NOCA</name>
<feature type="domain" description="Mammalian cell entry C-terminal" evidence="4">
    <location>
        <begin position="140"/>
        <end position="299"/>
    </location>
</feature>
<evidence type="ECO:0000313" key="6">
    <source>
        <dbReference type="Proteomes" id="UP001597068"/>
    </source>
</evidence>
<feature type="region of interest" description="Disordered" evidence="1">
    <location>
        <begin position="398"/>
        <end position="426"/>
    </location>
</feature>
<dbReference type="Pfam" id="PF02470">
    <property type="entry name" value="MlaD"/>
    <property type="match status" value="1"/>
</dbReference>
<evidence type="ECO:0000259" key="3">
    <source>
        <dbReference type="Pfam" id="PF02470"/>
    </source>
</evidence>
<evidence type="ECO:0000259" key="4">
    <source>
        <dbReference type="Pfam" id="PF11887"/>
    </source>
</evidence>
<dbReference type="InterPro" id="IPR052336">
    <property type="entry name" value="MlaD_Phospholipid_Transporter"/>
</dbReference>
<dbReference type="EMBL" id="JBHTIL010000001">
    <property type="protein sequence ID" value="MFD0924642.1"/>
    <property type="molecule type" value="Genomic_DNA"/>
</dbReference>
<keyword evidence="2" id="KW-1133">Transmembrane helix</keyword>
<dbReference type="InterPro" id="IPR024516">
    <property type="entry name" value="Mce_C"/>
</dbReference>
<keyword evidence="2" id="KW-0472">Membrane</keyword>
<proteinExistence type="predicted"/>
<evidence type="ECO:0000256" key="2">
    <source>
        <dbReference type="SAM" id="Phobius"/>
    </source>
</evidence>
<feature type="domain" description="Mce/MlaD" evidence="3">
    <location>
        <begin position="52"/>
        <end position="126"/>
    </location>
</feature>
<dbReference type="NCBIfam" id="TIGR00996">
    <property type="entry name" value="Mtu_fam_mce"/>
    <property type="match status" value="1"/>
</dbReference>
<dbReference type="Pfam" id="PF11887">
    <property type="entry name" value="Mce4_CUP1"/>
    <property type="match status" value="1"/>
</dbReference>